<keyword evidence="8" id="KW-0479">Metal-binding</keyword>
<dbReference type="InterPro" id="IPR051735">
    <property type="entry name" value="CFEM_domain"/>
</dbReference>
<comment type="subcellular location">
    <subcellularLocation>
        <location evidence="1">Cell membrane</location>
        <topology evidence="1">Lipid-anchor</topology>
        <topology evidence="1">GPI-anchor</topology>
    </subcellularLocation>
    <subcellularLocation>
        <location evidence="2">Secreted</location>
    </subcellularLocation>
</comment>
<dbReference type="EMBL" id="JABCIY010000231">
    <property type="protein sequence ID" value="KAF7187314.1"/>
    <property type="molecule type" value="Genomic_DNA"/>
</dbReference>
<evidence type="ECO:0000256" key="13">
    <source>
        <dbReference type="ARBA" id="ARBA00023180"/>
    </source>
</evidence>
<dbReference type="GO" id="GO:0005886">
    <property type="term" value="C:plasma membrane"/>
    <property type="evidence" value="ECO:0007669"/>
    <property type="project" value="UniProtKB-SubCell"/>
</dbReference>
<dbReference type="OrthoDB" id="160645at2759"/>
<comment type="similarity">
    <text evidence="3">Belongs to the RBT5 family.</text>
</comment>
<evidence type="ECO:0000256" key="16">
    <source>
        <dbReference type="SAM" id="MobiDB-lite"/>
    </source>
</evidence>
<proteinExistence type="inferred from homology"/>
<gene>
    <name evidence="18" type="ORF">HII31_11402</name>
</gene>
<keyword evidence="14" id="KW-0449">Lipoprotein</keyword>
<name>A0A8H6R911_9PEZI</name>
<sequence>MRGLKRATQSLPNASKLATMAQLLLISTLLVSALVGANRLEKRQTPGPLCPEVDGATYTDDLGVGYIIRCGWDTSGALVGQHDVETTFYDCFSECDAISTCFAFTWAGVNGAQNGTGTAWCYFKGIDTDGHQPGFSDETGLDNAKVGVIQPWVLGYTTTYTTSTSTSTTSTSPGAVIAPTATTTTPTTTTNHCLTPKQTTTSSTASSFPTSCSYDGQIRTDSNGVQYQVECGSDTTGQDVGSYYPTSDVANSFEECYAQCDAISGCQGFTWLSSDDTSINGNGNGNCYFKAIAVDGNPIQFSPANDPTKVAAIKVIQGVVTTYSVGCGFDTTGDLVGSNYATTNSYQECYAICASYALCEGFTWSGANGAVYGSGSGNCYFKGIAVDGNPITYSGSGSDNSLLSSIKLIQNNGGSSSSSSSSVASSTSTEVISSTTTSSSIFSSLSSSLSSSSSSSASSSSSSSLSSSSSSLIGTTTSSSTQTGPSPTISACVQETITASSGTQYAISCSTNSDGGLLDTVVAPDSYLDCITPCDNNSACIGFTYSGVAGGVGAGNCYLKEAVNGATTLDLTPDGPDLVSGLRIGAPGGQSSSSSSSSSATVTSSSAIVSTPSSSAGTSSTSSSLTSATSVESITSTSSALPQISDLPDCSQSCVTPDYGGCDANNVTCICSNTNFLTQLAYCVREQCDTQGLADTIAAATSICDAAGVTSLPTAAPTTSTASSTTSTSLPQISDLPDCSQSCVTPDYGGCDASNVTCICSNTAFLMQLAYCVREQCDTQGLADTIAAATSICGAVGVTTLPTVVPTTSSTTVSTTTSLPQISDLPDCSQSCVTPDYGQYFGERRSSSCPMDLTLEQEAAMLAMLPASAPIQHSWSTWHTVSESNAILKVSQTRSRQLLLSVMLLALIHDCKDPSANASTGGCDASNVTCICSSTALLQQLAYCVREQCDTQGLADTIAFANRVCNAVGVTSLPTAVPTSSSAISSLSSAASSRSSAVSSISSAASASITASPSWNATTGMPGSTFWNPSLSAVCTRKTTVIPVYG</sequence>
<protein>
    <recommendedName>
        <fullName evidence="17">CFEM domain-containing protein</fullName>
    </recommendedName>
</protein>
<evidence type="ECO:0000256" key="15">
    <source>
        <dbReference type="PROSITE-ProRule" id="PRU01356"/>
    </source>
</evidence>
<keyword evidence="5" id="KW-0964">Secreted</keyword>
<dbReference type="GO" id="GO:0046872">
    <property type="term" value="F:metal ion binding"/>
    <property type="evidence" value="ECO:0007669"/>
    <property type="project" value="UniProtKB-KW"/>
</dbReference>
<reference evidence="18" key="1">
    <citation type="submission" date="2020-04" db="EMBL/GenBank/DDBJ databases">
        <title>Draft genome resource of the tomato pathogen Pseudocercospora fuligena.</title>
        <authorList>
            <person name="Zaccaron A."/>
        </authorList>
    </citation>
    <scope>NUCLEOTIDE SEQUENCE</scope>
    <source>
        <strain evidence="18">PF001</strain>
    </source>
</reference>
<dbReference type="GO" id="GO:0098552">
    <property type="term" value="C:side of membrane"/>
    <property type="evidence" value="ECO:0007669"/>
    <property type="project" value="UniProtKB-KW"/>
</dbReference>
<evidence type="ECO:0000256" key="3">
    <source>
        <dbReference type="ARBA" id="ARBA00010031"/>
    </source>
</evidence>
<feature type="compositionally biased region" description="Low complexity" evidence="16">
    <location>
        <begin position="591"/>
        <end position="600"/>
    </location>
</feature>
<evidence type="ECO:0000259" key="17">
    <source>
        <dbReference type="PROSITE" id="PS52012"/>
    </source>
</evidence>
<evidence type="ECO:0000256" key="9">
    <source>
        <dbReference type="ARBA" id="ARBA00022729"/>
    </source>
</evidence>
<evidence type="ECO:0000256" key="12">
    <source>
        <dbReference type="ARBA" id="ARBA00023157"/>
    </source>
</evidence>
<accession>A0A8H6R911</accession>
<dbReference type="AlphaFoldDB" id="A0A8H6R911"/>
<evidence type="ECO:0000313" key="18">
    <source>
        <dbReference type="EMBL" id="KAF7187314.1"/>
    </source>
</evidence>
<evidence type="ECO:0000313" key="19">
    <source>
        <dbReference type="Proteomes" id="UP000660729"/>
    </source>
</evidence>
<keyword evidence="9" id="KW-0732">Signal</keyword>
<keyword evidence="13" id="KW-0325">Glycoprotein</keyword>
<dbReference type="PROSITE" id="PS52012">
    <property type="entry name" value="CFEM"/>
    <property type="match status" value="2"/>
</dbReference>
<evidence type="ECO:0000256" key="7">
    <source>
        <dbReference type="ARBA" id="ARBA00022622"/>
    </source>
</evidence>
<comment type="caution">
    <text evidence="18">The sequence shown here is derived from an EMBL/GenBank/DDBJ whole genome shotgun (WGS) entry which is preliminary data.</text>
</comment>
<evidence type="ECO:0000256" key="6">
    <source>
        <dbReference type="ARBA" id="ARBA00022617"/>
    </source>
</evidence>
<keyword evidence="11" id="KW-0472">Membrane</keyword>
<comment type="caution">
    <text evidence="15">Lacks conserved residue(s) required for the propagation of feature annotation.</text>
</comment>
<feature type="region of interest" description="Disordered" evidence="16">
    <location>
        <begin position="579"/>
        <end position="600"/>
    </location>
</feature>
<evidence type="ECO:0000256" key="14">
    <source>
        <dbReference type="ARBA" id="ARBA00023288"/>
    </source>
</evidence>
<dbReference type="SMART" id="SM00747">
    <property type="entry name" value="CFEM"/>
    <property type="match status" value="3"/>
</dbReference>
<dbReference type="Gene3D" id="3.50.4.10">
    <property type="entry name" value="Hepatocyte Growth Factor"/>
    <property type="match status" value="1"/>
</dbReference>
<feature type="disulfide bond" evidence="15">
    <location>
        <begin position="932"/>
        <end position="965"/>
    </location>
</feature>
<dbReference type="GO" id="GO:0005576">
    <property type="term" value="C:extracellular region"/>
    <property type="evidence" value="ECO:0007669"/>
    <property type="project" value="UniProtKB-SubCell"/>
</dbReference>
<evidence type="ECO:0000256" key="8">
    <source>
        <dbReference type="ARBA" id="ARBA00022723"/>
    </source>
</evidence>
<dbReference type="Pfam" id="PF14295">
    <property type="entry name" value="PAN_4"/>
    <property type="match status" value="4"/>
</dbReference>
<keyword evidence="6" id="KW-0349">Heme</keyword>
<feature type="disulfide bond" evidence="15">
    <location>
        <begin position="923"/>
        <end position="930"/>
    </location>
</feature>
<dbReference type="Pfam" id="PF05730">
    <property type="entry name" value="CFEM"/>
    <property type="match status" value="3"/>
</dbReference>
<keyword evidence="4" id="KW-1003">Cell membrane</keyword>
<dbReference type="InterPro" id="IPR003609">
    <property type="entry name" value="Pan_app"/>
</dbReference>
<feature type="disulfide bond" evidence="15">
    <location>
        <begin position="671"/>
        <end position="704"/>
    </location>
</feature>
<feature type="region of interest" description="Disordered" evidence="16">
    <location>
        <begin position="449"/>
        <end position="487"/>
    </location>
</feature>
<keyword evidence="12 15" id="KW-1015">Disulfide bond</keyword>
<evidence type="ECO:0000256" key="11">
    <source>
        <dbReference type="ARBA" id="ARBA00023136"/>
    </source>
</evidence>
<dbReference type="InterPro" id="IPR008427">
    <property type="entry name" value="Extracellular_membr_CFEM_dom"/>
</dbReference>
<dbReference type="PANTHER" id="PTHR37928">
    <property type="entry name" value="CFEM DOMAIN PROTEIN (AFU_ORTHOLOGUE AFUA_6G14090)"/>
    <property type="match status" value="1"/>
</dbReference>
<keyword evidence="10" id="KW-0408">Iron</keyword>
<evidence type="ECO:0000256" key="10">
    <source>
        <dbReference type="ARBA" id="ARBA00023004"/>
    </source>
</evidence>
<keyword evidence="19" id="KW-1185">Reference proteome</keyword>
<feature type="domain" description="CFEM" evidence="17">
    <location>
        <begin position="623"/>
        <end position="731"/>
    </location>
</feature>
<dbReference type="PANTHER" id="PTHR37928:SF2">
    <property type="entry name" value="GPI ANCHORED CFEM DOMAIN PROTEIN (AFU_ORTHOLOGUE AFUA_6G10580)"/>
    <property type="match status" value="1"/>
</dbReference>
<feature type="domain" description="CFEM" evidence="17">
    <location>
        <begin position="879"/>
        <end position="992"/>
    </location>
</feature>
<evidence type="ECO:0000256" key="1">
    <source>
        <dbReference type="ARBA" id="ARBA00004609"/>
    </source>
</evidence>
<evidence type="ECO:0000256" key="5">
    <source>
        <dbReference type="ARBA" id="ARBA00022525"/>
    </source>
</evidence>
<keyword evidence="7" id="KW-0336">GPI-anchor</keyword>
<feature type="disulfide bond" evidence="15">
    <location>
        <begin position="662"/>
        <end position="669"/>
    </location>
</feature>
<evidence type="ECO:0000256" key="4">
    <source>
        <dbReference type="ARBA" id="ARBA00022475"/>
    </source>
</evidence>
<dbReference type="Proteomes" id="UP000660729">
    <property type="component" value="Unassembled WGS sequence"/>
</dbReference>
<evidence type="ECO:0000256" key="2">
    <source>
        <dbReference type="ARBA" id="ARBA00004613"/>
    </source>
</evidence>
<organism evidence="18 19">
    <name type="scientific">Pseudocercospora fuligena</name>
    <dbReference type="NCBI Taxonomy" id="685502"/>
    <lineage>
        <taxon>Eukaryota</taxon>
        <taxon>Fungi</taxon>
        <taxon>Dikarya</taxon>
        <taxon>Ascomycota</taxon>
        <taxon>Pezizomycotina</taxon>
        <taxon>Dothideomycetes</taxon>
        <taxon>Dothideomycetidae</taxon>
        <taxon>Mycosphaerellales</taxon>
        <taxon>Mycosphaerellaceae</taxon>
        <taxon>Pseudocercospora</taxon>
    </lineage>
</organism>